<sequence>MTVVYTYAASDNSRNRRKARRAAQREANQVLASQSASRVTKACISVPARSKEQPSADNICLAQVAIFSAGYRTNSKEAVHIVK</sequence>
<evidence type="ECO:0000313" key="3">
    <source>
        <dbReference type="Proteomes" id="UP000042054"/>
    </source>
</evidence>
<reference evidence="2 3" key="1">
    <citation type="submission" date="2015-03" db="EMBL/GenBank/DDBJ databases">
        <authorList>
            <person name="Murphy D."/>
        </authorList>
    </citation>
    <scope>NUCLEOTIDE SEQUENCE [LARGE SCALE GENOMIC DNA]</scope>
    <source>
        <strain evidence="2 3">68/02</strain>
    </source>
</reference>
<protein>
    <recommendedName>
        <fullName evidence="4">Antitermination protein N</fullName>
    </recommendedName>
</protein>
<evidence type="ECO:0008006" key="4">
    <source>
        <dbReference type="Google" id="ProtNLM"/>
    </source>
</evidence>
<proteinExistence type="predicted"/>
<dbReference type="EMBL" id="CTKE01000005">
    <property type="protein sequence ID" value="CQI88942.1"/>
    <property type="molecule type" value="Genomic_DNA"/>
</dbReference>
<evidence type="ECO:0000256" key="1">
    <source>
        <dbReference type="SAM" id="MobiDB-lite"/>
    </source>
</evidence>
<accession>A0A0U1HR22</accession>
<name>A0A0U1HR22_YERRO</name>
<dbReference type="Proteomes" id="UP000042054">
    <property type="component" value="Unassembled WGS sequence"/>
</dbReference>
<feature type="region of interest" description="Disordered" evidence="1">
    <location>
        <begin position="1"/>
        <end position="31"/>
    </location>
</feature>
<organism evidence="2 3">
    <name type="scientific">Yersinia rohdei</name>
    <dbReference type="NCBI Taxonomy" id="29485"/>
    <lineage>
        <taxon>Bacteria</taxon>
        <taxon>Pseudomonadati</taxon>
        <taxon>Pseudomonadota</taxon>
        <taxon>Gammaproteobacteria</taxon>
        <taxon>Enterobacterales</taxon>
        <taxon>Yersiniaceae</taxon>
        <taxon>Yersinia</taxon>
    </lineage>
</organism>
<dbReference type="AlphaFoldDB" id="A0A0U1HR22"/>
<evidence type="ECO:0000313" key="2">
    <source>
        <dbReference type="EMBL" id="CQI88942.1"/>
    </source>
</evidence>
<gene>
    <name evidence="2" type="ORF">ERS008555_01293</name>
</gene>
<dbReference type="RefSeq" id="WP_050534773.1">
    <property type="nucleotide sequence ID" value="NZ_CTKE01000005.1"/>
</dbReference>